<dbReference type="RefSeq" id="WP_182688825.1">
    <property type="nucleotide sequence ID" value="NZ_JACHTF010000023.1"/>
</dbReference>
<dbReference type="Proteomes" id="UP000523196">
    <property type="component" value="Unassembled WGS sequence"/>
</dbReference>
<evidence type="ECO:0000313" key="2">
    <source>
        <dbReference type="EMBL" id="MBB1062072.1"/>
    </source>
</evidence>
<comment type="caution">
    <text evidence="2">The sequence shown here is derived from an EMBL/GenBank/DDBJ whole genome shotgun (WGS) entry which is preliminary data.</text>
</comment>
<evidence type="ECO:0000256" key="1">
    <source>
        <dbReference type="SAM" id="MobiDB-lite"/>
    </source>
</evidence>
<organism evidence="2 3">
    <name type="scientific">Marilutibacter spongiae</name>
    <dbReference type="NCBI Taxonomy" id="2025720"/>
    <lineage>
        <taxon>Bacteria</taxon>
        <taxon>Pseudomonadati</taxon>
        <taxon>Pseudomonadota</taxon>
        <taxon>Gammaproteobacteria</taxon>
        <taxon>Lysobacterales</taxon>
        <taxon>Lysobacteraceae</taxon>
        <taxon>Marilutibacter</taxon>
    </lineage>
</organism>
<accession>A0A7W3Y7A0</accession>
<evidence type="ECO:0000313" key="3">
    <source>
        <dbReference type="Proteomes" id="UP000523196"/>
    </source>
</evidence>
<dbReference type="AlphaFoldDB" id="A0A7W3Y7A0"/>
<feature type="region of interest" description="Disordered" evidence="1">
    <location>
        <begin position="1"/>
        <end position="22"/>
    </location>
</feature>
<name>A0A7W3Y7A0_9GAMM</name>
<dbReference type="EMBL" id="JACHTF010000023">
    <property type="protein sequence ID" value="MBB1062072.1"/>
    <property type="molecule type" value="Genomic_DNA"/>
</dbReference>
<keyword evidence="3" id="KW-1185">Reference proteome</keyword>
<sequence>MSRAEGESELGGSNDRQGEQSEIDAYRSVLGALRELRPNDLDVALKLKDTKIRVLGNRTLEEAILEGDSDKAMRYLQSISGGQNG</sequence>
<protein>
    <submittedName>
        <fullName evidence="2">Uncharacterized protein</fullName>
    </submittedName>
</protein>
<gene>
    <name evidence="2" type="ORF">H4F98_15970</name>
</gene>
<reference evidence="2 3" key="1">
    <citation type="submission" date="2020-08" db="EMBL/GenBank/DDBJ databases">
        <authorList>
            <person name="Xu S."/>
            <person name="Li A."/>
        </authorList>
    </citation>
    <scope>NUCLEOTIDE SEQUENCE [LARGE SCALE GENOMIC DNA]</scope>
    <source>
        <strain evidence="2 3">119BY6-57</strain>
    </source>
</reference>
<proteinExistence type="predicted"/>